<name>A0A6J7WA50_9CAUD</name>
<sequence length="69" mass="7756">MTQNDKVLQHISREGSISQLEAWNCLKISRLAARVNDLRGMGHPIVSTMVDTVNMAGSRVKVARYFLIK</sequence>
<proteinExistence type="predicted"/>
<gene>
    <name evidence="2" type="ORF">UFOVP150_39</name>
</gene>
<accession>A0A6J7WA50</accession>
<evidence type="ECO:0000259" key="1">
    <source>
        <dbReference type="Pfam" id="PF14090"/>
    </source>
</evidence>
<dbReference type="InterPro" id="IPR055245">
    <property type="entry name" value="HTH_proteobacteria"/>
</dbReference>
<dbReference type="EMBL" id="LR798199">
    <property type="protein sequence ID" value="CAB5155952.1"/>
    <property type="molecule type" value="Genomic_DNA"/>
</dbReference>
<evidence type="ECO:0000313" key="2">
    <source>
        <dbReference type="EMBL" id="CAB5155952.1"/>
    </source>
</evidence>
<dbReference type="Pfam" id="PF14090">
    <property type="entry name" value="HTH_39"/>
    <property type="match status" value="1"/>
</dbReference>
<organism evidence="2">
    <name type="scientific">uncultured Caudovirales phage</name>
    <dbReference type="NCBI Taxonomy" id="2100421"/>
    <lineage>
        <taxon>Viruses</taxon>
        <taxon>Duplodnaviria</taxon>
        <taxon>Heunggongvirae</taxon>
        <taxon>Uroviricota</taxon>
        <taxon>Caudoviricetes</taxon>
        <taxon>Peduoviridae</taxon>
        <taxon>Maltschvirus</taxon>
        <taxon>Maltschvirus maltsch</taxon>
    </lineage>
</organism>
<protein>
    <submittedName>
        <fullName evidence="2">Helix-turn-helix domain containing protein</fullName>
    </submittedName>
</protein>
<feature type="domain" description="Winged helix-turn-helix" evidence="1">
    <location>
        <begin position="2"/>
        <end position="68"/>
    </location>
</feature>
<reference evidence="2" key="1">
    <citation type="submission" date="2020-05" db="EMBL/GenBank/DDBJ databases">
        <authorList>
            <person name="Chiriac C."/>
            <person name="Salcher M."/>
            <person name="Ghai R."/>
            <person name="Kavagutti S V."/>
        </authorList>
    </citation>
    <scope>NUCLEOTIDE SEQUENCE</scope>
</reference>